<keyword evidence="3" id="KW-1185">Reference proteome</keyword>
<evidence type="ECO:0000313" key="2">
    <source>
        <dbReference type="EMBL" id="KAK8078292.1"/>
    </source>
</evidence>
<dbReference type="SUPFAM" id="SSF89372">
    <property type="entry name" value="Fucose-specific lectin"/>
    <property type="match status" value="1"/>
</dbReference>
<evidence type="ECO:0000313" key="3">
    <source>
        <dbReference type="Proteomes" id="UP001446871"/>
    </source>
</evidence>
<evidence type="ECO:0000259" key="1">
    <source>
        <dbReference type="Pfam" id="PF26607"/>
    </source>
</evidence>
<name>A0ABR1W5E5_9PEZI</name>
<dbReference type="Gene3D" id="2.120.10.70">
    <property type="entry name" value="Fucose-specific lectin"/>
    <property type="match status" value="1"/>
</dbReference>
<dbReference type="InterPro" id="IPR058502">
    <property type="entry name" value="PLL-like_beta-prop"/>
</dbReference>
<dbReference type="EMBL" id="JAQQWM010000002">
    <property type="protein sequence ID" value="KAK8078292.1"/>
    <property type="molecule type" value="Genomic_DNA"/>
</dbReference>
<protein>
    <recommendedName>
        <fullName evidence="1">PLL-like beta propeller domain-containing protein</fullName>
    </recommendedName>
</protein>
<gene>
    <name evidence="2" type="ORF">PG996_004462</name>
</gene>
<feature type="domain" description="PLL-like beta propeller" evidence="1">
    <location>
        <begin position="2"/>
        <end position="134"/>
    </location>
</feature>
<reference evidence="2 3" key="1">
    <citation type="submission" date="2023-01" db="EMBL/GenBank/DDBJ databases">
        <title>Analysis of 21 Apiospora genomes using comparative genomics revels a genus with tremendous synthesis potential of carbohydrate active enzymes and secondary metabolites.</title>
        <authorList>
            <person name="Sorensen T."/>
        </authorList>
    </citation>
    <scope>NUCLEOTIDE SEQUENCE [LARGE SCALE GENOMIC DNA]</scope>
    <source>
        <strain evidence="2 3">CBS 83171</strain>
    </source>
</reference>
<comment type="caution">
    <text evidence="2">The sequence shown here is derived from an EMBL/GenBank/DDBJ whole genome shotgun (WGS) entry which is preliminary data.</text>
</comment>
<accession>A0ABR1W5E5</accession>
<sequence length="209" mass="23135">MIKVFFISPDTAGAAVHYFQYTSTTDWQGPTRIPGPDLQGWAPAVVAWAGNDSRLDVFAVSRVNNHLLHTFKEAETDKWTEYEDLKGFVTVPPTVVSREPQSLDVFTRGGDGGLWHLSFGNGNWSDWKLLNGTTKIRGQPHAKWFPENDGFTTLIPGGLVGPPNPMVDGDEVQVFAYNSQNQIVWQTIGSDKKAKGDARVWADVPYDVA</sequence>
<proteinExistence type="predicted"/>
<dbReference type="Proteomes" id="UP001446871">
    <property type="component" value="Unassembled WGS sequence"/>
</dbReference>
<dbReference type="Pfam" id="PF26607">
    <property type="entry name" value="DUF8189"/>
    <property type="match status" value="1"/>
</dbReference>
<organism evidence="2 3">
    <name type="scientific">Apiospora saccharicola</name>
    <dbReference type="NCBI Taxonomy" id="335842"/>
    <lineage>
        <taxon>Eukaryota</taxon>
        <taxon>Fungi</taxon>
        <taxon>Dikarya</taxon>
        <taxon>Ascomycota</taxon>
        <taxon>Pezizomycotina</taxon>
        <taxon>Sordariomycetes</taxon>
        <taxon>Xylariomycetidae</taxon>
        <taxon>Amphisphaeriales</taxon>
        <taxon>Apiosporaceae</taxon>
        <taxon>Apiospora</taxon>
    </lineage>
</organism>